<dbReference type="InterPro" id="IPR051448">
    <property type="entry name" value="CdaR-like_regulators"/>
</dbReference>
<keyword evidence="4" id="KW-1185">Reference proteome</keyword>
<evidence type="ECO:0000313" key="3">
    <source>
        <dbReference type="EMBL" id="GAA2158866.1"/>
    </source>
</evidence>
<feature type="domain" description="PucR C-terminal helix-turn-helix" evidence="1">
    <location>
        <begin position="302"/>
        <end position="360"/>
    </location>
</feature>
<accession>A0ABP5M1M8</accession>
<evidence type="ECO:0000259" key="2">
    <source>
        <dbReference type="Pfam" id="PF25906"/>
    </source>
</evidence>
<dbReference type="InterPro" id="IPR058663">
    <property type="entry name" value="PucR-like_N"/>
</dbReference>
<dbReference type="InterPro" id="IPR042070">
    <property type="entry name" value="PucR_C-HTH_sf"/>
</dbReference>
<reference evidence="4" key="1">
    <citation type="journal article" date="2019" name="Int. J. Syst. Evol. Microbiol.">
        <title>The Global Catalogue of Microorganisms (GCM) 10K type strain sequencing project: providing services to taxonomists for standard genome sequencing and annotation.</title>
        <authorList>
            <consortium name="The Broad Institute Genomics Platform"/>
            <consortium name="The Broad Institute Genome Sequencing Center for Infectious Disease"/>
            <person name="Wu L."/>
            <person name="Ma J."/>
        </authorList>
    </citation>
    <scope>NUCLEOTIDE SEQUENCE [LARGE SCALE GENOMIC DNA]</scope>
    <source>
        <strain evidence="4">JCM 13850</strain>
    </source>
</reference>
<protein>
    <submittedName>
        <fullName evidence="3">Helix-turn-helix domain-containing protein</fullName>
    </submittedName>
</protein>
<evidence type="ECO:0000259" key="1">
    <source>
        <dbReference type="Pfam" id="PF13556"/>
    </source>
</evidence>
<dbReference type="PANTHER" id="PTHR33744">
    <property type="entry name" value="CARBOHYDRATE DIACID REGULATOR"/>
    <property type="match status" value="1"/>
</dbReference>
<dbReference type="RefSeq" id="WP_344277426.1">
    <property type="nucleotide sequence ID" value="NZ_BAAAMR010000082.1"/>
</dbReference>
<proteinExistence type="predicted"/>
<organism evidence="3 4">
    <name type="scientific">Actinomadura napierensis</name>
    <dbReference type="NCBI Taxonomy" id="267854"/>
    <lineage>
        <taxon>Bacteria</taxon>
        <taxon>Bacillati</taxon>
        <taxon>Actinomycetota</taxon>
        <taxon>Actinomycetes</taxon>
        <taxon>Streptosporangiales</taxon>
        <taxon>Thermomonosporaceae</taxon>
        <taxon>Actinomadura</taxon>
    </lineage>
</organism>
<evidence type="ECO:0000313" key="4">
    <source>
        <dbReference type="Proteomes" id="UP001501020"/>
    </source>
</evidence>
<dbReference type="Pfam" id="PF13556">
    <property type="entry name" value="HTH_30"/>
    <property type="match status" value="1"/>
</dbReference>
<sequence>MDEVVREIRKHVPEYAQPPDSDYGRRLRRNISATVGQFVDSLGGTAADIGILTVTYRRLGAHEARNGRSLDSLQAAMRLGSQVACRRFIRQAYRLDWTSETLALLTDSLFLLLEKAVNAAAEGYAAAQGEMATERERHRNRLRDLLVADPPTSRQALITLARAADWEPPHTIGVVALLSSPATASRVTSPAVLADWDGPEPYLVVPDPDGPGQDRLLSALFRGHPGVMGPTVPLNQGAVSLHWAREAARLMQRGVLSQRGVVRCVEHLSVLAASQCEDLVHAATARHLRPLLDLPARRRETLVSTLLTFLSCGENAITTAERMHVHPQTVRYRIRTIQKLYHDDLVGPDNRLDMMLALNAFLHFSKDRPPA</sequence>
<gene>
    <name evidence="3" type="ORF">GCM10009727_70070</name>
</gene>
<name>A0ABP5M1M8_9ACTN</name>
<dbReference type="PANTHER" id="PTHR33744:SF1">
    <property type="entry name" value="DNA-BINDING TRANSCRIPTIONAL ACTIVATOR ADER"/>
    <property type="match status" value="1"/>
</dbReference>
<dbReference type="Gene3D" id="1.10.10.2840">
    <property type="entry name" value="PucR C-terminal helix-turn-helix domain"/>
    <property type="match status" value="1"/>
</dbReference>
<dbReference type="Proteomes" id="UP001501020">
    <property type="component" value="Unassembled WGS sequence"/>
</dbReference>
<feature type="domain" description="PucR-like N-terminal" evidence="2">
    <location>
        <begin position="2"/>
        <end position="147"/>
    </location>
</feature>
<comment type="caution">
    <text evidence="3">The sequence shown here is derived from an EMBL/GenBank/DDBJ whole genome shotgun (WGS) entry which is preliminary data.</text>
</comment>
<dbReference type="Pfam" id="PF25906">
    <property type="entry name" value="PucR-like_N"/>
    <property type="match status" value="1"/>
</dbReference>
<dbReference type="InterPro" id="IPR025736">
    <property type="entry name" value="PucR_C-HTH_dom"/>
</dbReference>
<dbReference type="EMBL" id="BAAAMR010000082">
    <property type="protein sequence ID" value="GAA2158866.1"/>
    <property type="molecule type" value="Genomic_DNA"/>
</dbReference>